<dbReference type="SUPFAM" id="SSF51735">
    <property type="entry name" value="NAD(P)-binding Rossmann-fold domains"/>
    <property type="match status" value="1"/>
</dbReference>
<accession>A0A9P5Y6J6</accession>
<dbReference type="OrthoDB" id="9989144at2759"/>
<protein>
    <recommendedName>
        <fullName evidence="9">3-keto-steroid reductase</fullName>
    </recommendedName>
</protein>
<evidence type="ECO:0000313" key="7">
    <source>
        <dbReference type="EMBL" id="KAF9463122.1"/>
    </source>
</evidence>
<dbReference type="PANTHER" id="PTHR43647:SF1">
    <property type="entry name" value="3-KETO-STEROID REDUCTASE ERG27"/>
    <property type="match status" value="1"/>
</dbReference>
<dbReference type="PANTHER" id="PTHR43647">
    <property type="entry name" value="DEHYDROGENASE"/>
    <property type="match status" value="1"/>
</dbReference>
<reference evidence="7" key="1">
    <citation type="submission" date="2020-11" db="EMBL/GenBank/DDBJ databases">
        <authorList>
            <consortium name="DOE Joint Genome Institute"/>
            <person name="Ahrendt S."/>
            <person name="Riley R."/>
            <person name="Andreopoulos W."/>
            <person name="Labutti K."/>
            <person name="Pangilinan J."/>
            <person name="Ruiz-Duenas F.J."/>
            <person name="Barrasa J.M."/>
            <person name="Sanchez-Garcia M."/>
            <person name="Camarero S."/>
            <person name="Miyauchi S."/>
            <person name="Serrano A."/>
            <person name="Linde D."/>
            <person name="Babiker R."/>
            <person name="Drula E."/>
            <person name="Ayuso-Fernandez I."/>
            <person name="Pacheco R."/>
            <person name="Padilla G."/>
            <person name="Ferreira P."/>
            <person name="Barriuso J."/>
            <person name="Kellner H."/>
            <person name="Castanera R."/>
            <person name="Alfaro M."/>
            <person name="Ramirez L."/>
            <person name="Pisabarro A.G."/>
            <person name="Kuo A."/>
            <person name="Tritt A."/>
            <person name="Lipzen A."/>
            <person name="He G."/>
            <person name="Yan M."/>
            <person name="Ng V."/>
            <person name="Cullen D."/>
            <person name="Martin F."/>
            <person name="Rosso M.-N."/>
            <person name="Henrissat B."/>
            <person name="Hibbett D."/>
            <person name="Martinez A.T."/>
            <person name="Grigoriev I.V."/>
        </authorList>
    </citation>
    <scope>NUCLEOTIDE SEQUENCE</scope>
    <source>
        <strain evidence="7">CBS 247.69</strain>
    </source>
</reference>
<evidence type="ECO:0000256" key="6">
    <source>
        <dbReference type="ARBA" id="ARBA00023593"/>
    </source>
</evidence>
<gene>
    <name evidence="7" type="ORF">BDZ94DRAFT_1164476</name>
</gene>
<dbReference type="GO" id="GO:0005789">
    <property type="term" value="C:endoplasmic reticulum membrane"/>
    <property type="evidence" value="ECO:0007669"/>
    <property type="project" value="TreeGrafter"/>
</dbReference>
<dbReference type="GO" id="GO:0005741">
    <property type="term" value="C:mitochondrial outer membrane"/>
    <property type="evidence" value="ECO:0007669"/>
    <property type="project" value="TreeGrafter"/>
</dbReference>
<keyword evidence="1" id="KW-0444">Lipid biosynthesis</keyword>
<dbReference type="EMBL" id="MU150265">
    <property type="protein sequence ID" value="KAF9463122.1"/>
    <property type="molecule type" value="Genomic_DNA"/>
</dbReference>
<keyword evidence="4" id="KW-0560">Oxidoreductase</keyword>
<comment type="similarity">
    <text evidence="6">Belongs to the short-chain dehydrogenases/reductases (SDR) family. ERG27 subfamily.</text>
</comment>
<dbReference type="InterPro" id="IPR051593">
    <property type="entry name" value="Ergosterol_Biosynth_ERG27"/>
</dbReference>
<dbReference type="GO" id="GO:0005811">
    <property type="term" value="C:lipid droplet"/>
    <property type="evidence" value="ECO:0007669"/>
    <property type="project" value="TreeGrafter"/>
</dbReference>
<keyword evidence="3" id="KW-0752">Steroid biosynthesis</keyword>
<evidence type="ECO:0000256" key="2">
    <source>
        <dbReference type="ARBA" id="ARBA00022857"/>
    </source>
</evidence>
<keyword evidence="5" id="KW-0443">Lipid metabolism</keyword>
<dbReference type="AlphaFoldDB" id="A0A9P5Y6J6"/>
<name>A0A9P5Y6J6_9AGAR</name>
<proteinExistence type="inferred from homology"/>
<keyword evidence="8" id="KW-1185">Reference proteome</keyword>
<comment type="caution">
    <text evidence="7">The sequence shown here is derived from an EMBL/GenBank/DDBJ whole genome shotgun (WGS) entry which is preliminary data.</text>
</comment>
<dbReference type="GO" id="GO:0006694">
    <property type="term" value="P:steroid biosynthetic process"/>
    <property type="evidence" value="ECO:0007669"/>
    <property type="project" value="UniProtKB-KW"/>
</dbReference>
<evidence type="ECO:0000313" key="8">
    <source>
        <dbReference type="Proteomes" id="UP000807353"/>
    </source>
</evidence>
<sequence length="398" mass="44006">MTNTVDSGRAVILVTGANTGVGFGFCQRLIEQFCDGFSTSAFKSPSIKAEGSYISCTDLTLIMACRSLDRAEAAKAKIIQFVDTYVARSGSKAKDRGRELRANLEILTVHIDLGSLTTVFELAKQLKKRHAYISHLFFNAGYAHFEVDQKKYMKQLFAAPATIPIQLDYLTDYVGEISEDGFGMIWQTNLFAHFTLFSLLKPLLEESPTEMGSRVIWTTSVTAGPFFDWSDIQLIKTSRPYQSSKYQIEVLASILDQNSRNTGGKIRHLISSPGIVSSSLGMPNAPLIEIYIKEFIYYVVLRTFAGCPHMAITSFRGSLAAIHLSTVSPNLLGHYSGGGLGNEVPRLLAVQCTRWGAEKLVPSEVEALDWTQAKKLLEICEDLFRKIQRAQDGSISIG</sequence>
<dbReference type="Proteomes" id="UP000807353">
    <property type="component" value="Unassembled WGS sequence"/>
</dbReference>
<organism evidence="7 8">
    <name type="scientific">Collybia nuda</name>
    <dbReference type="NCBI Taxonomy" id="64659"/>
    <lineage>
        <taxon>Eukaryota</taxon>
        <taxon>Fungi</taxon>
        <taxon>Dikarya</taxon>
        <taxon>Basidiomycota</taxon>
        <taxon>Agaricomycotina</taxon>
        <taxon>Agaricomycetes</taxon>
        <taxon>Agaricomycetidae</taxon>
        <taxon>Agaricales</taxon>
        <taxon>Tricholomatineae</taxon>
        <taxon>Clitocybaceae</taxon>
        <taxon>Collybia</taxon>
    </lineage>
</organism>
<evidence type="ECO:0008006" key="9">
    <source>
        <dbReference type="Google" id="ProtNLM"/>
    </source>
</evidence>
<dbReference type="Gene3D" id="3.40.50.720">
    <property type="entry name" value="NAD(P)-binding Rossmann-like Domain"/>
    <property type="match status" value="1"/>
</dbReference>
<evidence type="ECO:0000256" key="4">
    <source>
        <dbReference type="ARBA" id="ARBA00023002"/>
    </source>
</evidence>
<keyword evidence="2" id="KW-0521">NADP</keyword>
<evidence type="ECO:0000256" key="5">
    <source>
        <dbReference type="ARBA" id="ARBA00023098"/>
    </source>
</evidence>
<dbReference type="GO" id="GO:0000253">
    <property type="term" value="F:3-beta-hydroxysteroid 3-dehydrogenase (NADP+) activity"/>
    <property type="evidence" value="ECO:0007669"/>
    <property type="project" value="TreeGrafter"/>
</dbReference>
<evidence type="ECO:0000256" key="3">
    <source>
        <dbReference type="ARBA" id="ARBA00022955"/>
    </source>
</evidence>
<evidence type="ECO:0000256" key="1">
    <source>
        <dbReference type="ARBA" id="ARBA00022516"/>
    </source>
</evidence>
<dbReference type="InterPro" id="IPR036291">
    <property type="entry name" value="NAD(P)-bd_dom_sf"/>
</dbReference>